<reference evidence="16" key="1">
    <citation type="submission" date="2018-07" db="EMBL/GenBank/DDBJ databases">
        <authorList>
            <person name="Quirk P.G."/>
            <person name="Krulwich T.A."/>
        </authorList>
    </citation>
    <scope>NUCLEOTIDE SEQUENCE</scope>
    <source>
        <strain evidence="16">96224</strain>
    </source>
</reference>
<dbReference type="Gene3D" id="1.20.1560.10">
    <property type="entry name" value="ABC transporter type 1, transmembrane domain"/>
    <property type="match status" value="1"/>
</dbReference>
<dbReference type="GO" id="GO:0140359">
    <property type="term" value="F:ABC-type transporter activity"/>
    <property type="evidence" value="ECO:0007669"/>
    <property type="project" value="InterPro"/>
</dbReference>
<feature type="transmembrane region" description="Helical" evidence="13">
    <location>
        <begin position="326"/>
        <end position="350"/>
    </location>
</feature>
<dbReference type="InterPro" id="IPR027417">
    <property type="entry name" value="P-loop_NTPase"/>
</dbReference>
<protein>
    <submittedName>
        <fullName evidence="16">Bgt-2024</fullName>
    </submittedName>
</protein>
<feature type="compositionally biased region" description="Low complexity" evidence="12">
    <location>
        <begin position="620"/>
        <end position="632"/>
    </location>
</feature>
<feature type="transmembrane region" description="Helical" evidence="13">
    <location>
        <begin position="201"/>
        <end position="226"/>
    </location>
</feature>
<evidence type="ECO:0000256" key="12">
    <source>
        <dbReference type="SAM" id="MobiDB-lite"/>
    </source>
</evidence>
<dbReference type="InterPro" id="IPR003439">
    <property type="entry name" value="ABC_transporter-like_ATP-bd"/>
</dbReference>
<evidence type="ECO:0000256" key="10">
    <source>
        <dbReference type="ARBA" id="ARBA00022989"/>
    </source>
</evidence>
<keyword evidence="8" id="KW-0067">ATP-binding</keyword>
<dbReference type="InterPro" id="IPR036640">
    <property type="entry name" value="ABC1_TM_sf"/>
</dbReference>
<dbReference type="GO" id="GO:0016887">
    <property type="term" value="F:ATP hydrolysis activity"/>
    <property type="evidence" value="ECO:0007669"/>
    <property type="project" value="InterPro"/>
</dbReference>
<dbReference type="FunFam" id="1.20.1560.10:FF:000020">
    <property type="entry name" value="ABC metal ion transporter"/>
    <property type="match status" value="1"/>
</dbReference>
<dbReference type="InterPro" id="IPR003593">
    <property type="entry name" value="AAA+_ATPase"/>
</dbReference>
<dbReference type="Pfam" id="PF00664">
    <property type="entry name" value="ABC_membrane"/>
    <property type="match status" value="1"/>
</dbReference>
<accession>A0A381LDR5</accession>
<dbReference type="PROSITE" id="PS50929">
    <property type="entry name" value="ABC_TM1F"/>
    <property type="match status" value="1"/>
</dbReference>
<dbReference type="FunFam" id="3.40.50.300:FF:000450">
    <property type="entry name" value="ABC transporter C family member 2"/>
    <property type="match status" value="1"/>
</dbReference>
<evidence type="ECO:0000259" key="15">
    <source>
        <dbReference type="PROSITE" id="PS50929"/>
    </source>
</evidence>
<sequence>MTPLMRAGYSKFLTEDDLWNLARRDTARATGDAFQRAWKHELRKKKPSLWRSIIRAFCGPYLRGALFKVVSDSLAFIQPQLLRLLIAFVKSYREDNTEAPQPVVRGAAIAFAMFAVSIGQTIALHQYFQRAFGTGMRIKSALTSAIYSKSLRLSNEGRASKNTGDIVNYMAVDTQRLEDLTQYGQQIWSAPFQIILCSISIYNLVGLSMFAGLSTMIMMIPINWLISRMMKTLQKKQMKNKDSRTRLIAEIINNMKSIKLYAWGSAFMQKLNFIRNDQELKILRKIGAAQAVANFTWSTTPFLVSCATFTVFVLTSDRPLTTDLVFPALTLFNLLTFPLAMLPMVITSIIEASVAVGRLTEFLTTEELQSDAVIIRDAIEENGEESVSVRDGSFSWDRHSDRHVLEDINFTASKGELTCIVGRVGAGKSSLLQALLGDLWKVKGEVVLYGKTAYVAQQSWIMNATVKENILFGHRLDQDFYEKTINACALVKDFAQLPDGDDTLVGERGISLSGGQKARLTLARAVYARADIYLLDDCLSAVDQHVGRQLIDNVLGPSGLLSGRTKILATNSIPVLMEADFIYLLREGRMIERGTYDQLMAMKGEISSLIKASGNHENSRQSSEQSSNMTSTVVSDDNDDDDKTCQFYGQKSGLQATRSNFKRRKGSASTLGQASNASVKAQRGKIQDEESNKIIKQNREFTEQGKVKWDGRETFNISSNDLLLIVF</sequence>
<keyword evidence="10 13" id="KW-1133">Transmembrane helix</keyword>
<evidence type="ECO:0000256" key="13">
    <source>
        <dbReference type="SAM" id="Phobius"/>
    </source>
</evidence>
<keyword evidence="7" id="KW-0547">Nucleotide-binding</keyword>
<keyword evidence="4" id="KW-0926">Vacuole</keyword>
<keyword evidence="5 13" id="KW-0812">Transmembrane</keyword>
<comment type="subcellular location">
    <subcellularLocation>
        <location evidence="1">Vacuole membrane</location>
        <topology evidence="1">Multi-pass membrane protein</topology>
    </subcellularLocation>
</comment>
<evidence type="ECO:0000313" key="16">
    <source>
        <dbReference type="EMBL" id="SUZ11326.1"/>
    </source>
</evidence>
<evidence type="ECO:0000256" key="11">
    <source>
        <dbReference type="ARBA" id="ARBA00023136"/>
    </source>
</evidence>
<dbReference type="InterPro" id="IPR011527">
    <property type="entry name" value="ABC1_TM_dom"/>
</dbReference>
<feature type="transmembrane region" description="Helical" evidence="13">
    <location>
        <begin position="291"/>
        <end position="314"/>
    </location>
</feature>
<keyword evidence="11 13" id="KW-0472">Membrane</keyword>
<gene>
    <name evidence="16" type="ORF">BGT96224V2_LOCUS4471</name>
</gene>
<evidence type="ECO:0000259" key="14">
    <source>
        <dbReference type="PROSITE" id="PS50893"/>
    </source>
</evidence>
<evidence type="ECO:0000256" key="1">
    <source>
        <dbReference type="ARBA" id="ARBA00004128"/>
    </source>
</evidence>
<dbReference type="AlphaFoldDB" id="A0A381LDR5"/>
<evidence type="ECO:0000256" key="7">
    <source>
        <dbReference type="ARBA" id="ARBA00022741"/>
    </source>
</evidence>
<dbReference type="InterPro" id="IPR017871">
    <property type="entry name" value="ABC_transporter-like_CS"/>
</dbReference>
<dbReference type="SMART" id="SM00382">
    <property type="entry name" value="AAA"/>
    <property type="match status" value="1"/>
</dbReference>
<dbReference type="PROSITE" id="PS50893">
    <property type="entry name" value="ABC_TRANSPORTER_2"/>
    <property type="match status" value="1"/>
</dbReference>
<dbReference type="Pfam" id="PF00005">
    <property type="entry name" value="ABC_tran"/>
    <property type="match status" value="1"/>
</dbReference>
<proteinExistence type="inferred from homology"/>
<dbReference type="CDD" id="cd18595">
    <property type="entry name" value="ABC_6TM_MRP1_2_3_6_D1_like"/>
    <property type="match status" value="1"/>
</dbReference>
<evidence type="ECO:0000256" key="4">
    <source>
        <dbReference type="ARBA" id="ARBA00022554"/>
    </source>
</evidence>
<dbReference type="SUPFAM" id="SSF90123">
    <property type="entry name" value="ABC transporter transmembrane region"/>
    <property type="match status" value="1"/>
</dbReference>
<dbReference type="PANTHER" id="PTHR24223">
    <property type="entry name" value="ATP-BINDING CASSETTE SUB-FAMILY C"/>
    <property type="match status" value="1"/>
</dbReference>
<dbReference type="GO" id="GO:0000329">
    <property type="term" value="C:fungal-type vacuole membrane"/>
    <property type="evidence" value="ECO:0007669"/>
    <property type="project" value="UniProtKB-ARBA"/>
</dbReference>
<evidence type="ECO:0000256" key="3">
    <source>
        <dbReference type="ARBA" id="ARBA00022448"/>
    </source>
</evidence>
<evidence type="ECO:0000256" key="2">
    <source>
        <dbReference type="ARBA" id="ARBA00009726"/>
    </source>
</evidence>
<name>A0A381LDR5_BLUGR</name>
<evidence type="ECO:0000256" key="9">
    <source>
        <dbReference type="ARBA" id="ARBA00022967"/>
    </source>
</evidence>
<dbReference type="InterPro" id="IPR050173">
    <property type="entry name" value="ABC_transporter_C-like"/>
</dbReference>
<organism evidence="16">
    <name type="scientific">Blumeria graminis f. sp. tritici 96224</name>
    <dbReference type="NCBI Taxonomy" id="1268274"/>
    <lineage>
        <taxon>Eukaryota</taxon>
        <taxon>Fungi</taxon>
        <taxon>Dikarya</taxon>
        <taxon>Ascomycota</taxon>
        <taxon>Pezizomycotina</taxon>
        <taxon>Leotiomycetes</taxon>
        <taxon>Erysiphales</taxon>
        <taxon>Erysiphaceae</taxon>
        <taxon>Blumeria</taxon>
    </lineage>
</organism>
<dbReference type="PANTHER" id="PTHR24223:SF443">
    <property type="entry name" value="MULTIDRUG-RESISTANCE LIKE PROTEIN 1, ISOFORM I"/>
    <property type="match status" value="1"/>
</dbReference>
<feature type="region of interest" description="Disordered" evidence="12">
    <location>
        <begin position="612"/>
        <end position="642"/>
    </location>
</feature>
<feature type="domain" description="ABC transmembrane type-1" evidence="15">
    <location>
        <begin position="64"/>
        <end position="351"/>
    </location>
</feature>
<keyword evidence="9" id="KW-1278">Translocase</keyword>
<dbReference type="EMBL" id="UIGY01000120">
    <property type="protein sequence ID" value="SUZ11326.1"/>
    <property type="molecule type" value="Genomic_DNA"/>
</dbReference>
<dbReference type="OrthoDB" id="6500128at2759"/>
<dbReference type="GO" id="GO:0005524">
    <property type="term" value="F:ATP binding"/>
    <property type="evidence" value="ECO:0007669"/>
    <property type="project" value="UniProtKB-KW"/>
</dbReference>
<dbReference type="PROSITE" id="PS00211">
    <property type="entry name" value="ABC_TRANSPORTER_1"/>
    <property type="match status" value="1"/>
</dbReference>
<evidence type="ECO:0000256" key="6">
    <source>
        <dbReference type="ARBA" id="ARBA00022737"/>
    </source>
</evidence>
<dbReference type="SUPFAM" id="SSF52540">
    <property type="entry name" value="P-loop containing nucleoside triphosphate hydrolases"/>
    <property type="match status" value="1"/>
</dbReference>
<dbReference type="Gene3D" id="3.40.50.300">
    <property type="entry name" value="P-loop containing nucleotide triphosphate hydrolases"/>
    <property type="match status" value="1"/>
</dbReference>
<comment type="similarity">
    <text evidence="2">Belongs to the ABC transporter superfamily. ABCC family. Conjugate transporter (TC 3.A.1.208) subfamily.</text>
</comment>
<keyword evidence="3" id="KW-0813">Transport</keyword>
<evidence type="ECO:0000256" key="5">
    <source>
        <dbReference type="ARBA" id="ARBA00022692"/>
    </source>
</evidence>
<feature type="region of interest" description="Disordered" evidence="12">
    <location>
        <begin position="666"/>
        <end position="688"/>
    </location>
</feature>
<evidence type="ECO:0000256" key="8">
    <source>
        <dbReference type="ARBA" id="ARBA00022840"/>
    </source>
</evidence>
<feature type="domain" description="ABC transporter" evidence="14">
    <location>
        <begin position="387"/>
        <end position="612"/>
    </location>
</feature>
<dbReference type="CDD" id="cd03250">
    <property type="entry name" value="ABCC_MRP_domain1"/>
    <property type="match status" value="1"/>
</dbReference>
<keyword evidence="6" id="KW-0677">Repeat</keyword>
<feature type="compositionally biased region" description="Polar residues" evidence="12">
    <location>
        <begin position="667"/>
        <end position="679"/>
    </location>
</feature>